<evidence type="ECO:0008006" key="5">
    <source>
        <dbReference type="Google" id="ProtNLM"/>
    </source>
</evidence>
<feature type="transmembrane region" description="Helical" evidence="2">
    <location>
        <begin position="418"/>
        <end position="437"/>
    </location>
</feature>
<gene>
    <name evidence="3" type="ORF">GCM10010226_33690</name>
</gene>
<sequence length="461" mass="48523">MPDSAAPAGPEDASGPGEVERLRARVAVLETELRAARDAPTAPAVAPSRPARHPLRSLLAAVLVVLGCLLAPLGVVAAWSAELVGDTDRYVDTVRPLASDPDIQNAAAASVTDAVMSRLDLPALLQSAAPAQRPLLEKALGALGEPLQDAVRSFVHDKARAVVASAAFQRIWADANRRVHDTLDKALTGSGGGAVRLEKDTVTLDLAPVVEEVKERLADDGLTVARRIPTLHTDFTLVRSDDIGRIRTYVRLLELAGLWLPVLAVLLVAAGVLLAAHRRRALVVSALCFALATLSLGIALSVFRVVYLDALPAGVSQPAAASVYDTLTRFLRTGVRVVVALGVVVAVAAWLTGPGRRAVFVRGLWHAGIGAVRTTADHAGLRTGPVGPFVRRFRTWITWILVAATVLVYLLWPYPTGWVVIGLALTLLFALSVVDFLSAEAPADDSGTEVPAGDSGTESPA</sequence>
<dbReference type="EMBL" id="BMSA01000008">
    <property type="protein sequence ID" value="GGT53801.1"/>
    <property type="molecule type" value="Genomic_DNA"/>
</dbReference>
<evidence type="ECO:0000256" key="2">
    <source>
        <dbReference type="SAM" id="Phobius"/>
    </source>
</evidence>
<feature type="region of interest" description="Disordered" evidence="1">
    <location>
        <begin position="442"/>
        <end position="461"/>
    </location>
</feature>
<comment type="caution">
    <text evidence="3">The sequence shown here is derived from an EMBL/GenBank/DDBJ whole genome shotgun (WGS) entry which is preliminary data.</text>
</comment>
<feature type="transmembrane region" description="Helical" evidence="2">
    <location>
        <begin position="396"/>
        <end position="412"/>
    </location>
</feature>
<proteinExistence type="predicted"/>
<reference evidence="3" key="1">
    <citation type="journal article" date="2014" name="Int. J. Syst. Evol. Microbiol.">
        <title>Complete genome sequence of Corynebacterium casei LMG S-19264T (=DSM 44701T), isolated from a smear-ripened cheese.</title>
        <authorList>
            <consortium name="US DOE Joint Genome Institute (JGI-PGF)"/>
            <person name="Walter F."/>
            <person name="Albersmeier A."/>
            <person name="Kalinowski J."/>
            <person name="Ruckert C."/>
        </authorList>
    </citation>
    <scope>NUCLEOTIDE SEQUENCE</scope>
    <source>
        <strain evidence="3">JCM 4125</strain>
    </source>
</reference>
<dbReference type="RefSeq" id="WP_189712081.1">
    <property type="nucleotide sequence ID" value="NZ_BMSA01000008.1"/>
</dbReference>
<feature type="transmembrane region" description="Helical" evidence="2">
    <location>
        <begin position="333"/>
        <end position="352"/>
    </location>
</feature>
<evidence type="ECO:0000313" key="4">
    <source>
        <dbReference type="Proteomes" id="UP000646776"/>
    </source>
</evidence>
<reference evidence="3" key="2">
    <citation type="submission" date="2020-09" db="EMBL/GenBank/DDBJ databases">
        <authorList>
            <person name="Sun Q."/>
            <person name="Ohkuma M."/>
        </authorList>
    </citation>
    <scope>NUCLEOTIDE SEQUENCE</scope>
    <source>
        <strain evidence="3">JCM 4125</strain>
    </source>
</reference>
<protein>
    <recommendedName>
        <fullName evidence="5">Integral membrane protein</fullName>
    </recommendedName>
</protein>
<dbReference type="Proteomes" id="UP000646776">
    <property type="component" value="Unassembled WGS sequence"/>
</dbReference>
<keyword evidence="2" id="KW-1133">Transmembrane helix</keyword>
<feature type="transmembrane region" description="Helical" evidence="2">
    <location>
        <begin position="258"/>
        <end position="276"/>
    </location>
</feature>
<feature type="transmembrane region" description="Helical" evidence="2">
    <location>
        <begin position="283"/>
        <end position="307"/>
    </location>
</feature>
<organism evidence="3 4">
    <name type="scientific">Streptomyces phaeofaciens</name>
    <dbReference type="NCBI Taxonomy" id="68254"/>
    <lineage>
        <taxon>Bacteria</taxon>
        <taxon>Bacillati</taxon>
        <taxon>Actinomycetota</taxon>
        <taxon>Actinomycetes</taxon>
        <taxon>Kitasatosporales</taxon>
        <taxon>Streptomycetaceae</taxon>
        <taxon>Streptomyces</taxon>
    </lineage>
</organism>
<feature type="region of interest" description="Disordered" evidence="1">
    <location>
        <begin position="1"/>
        <end position="20"/>
    </location>
</feature>
<dbReference type="AlphaFoldDB" id="A0A918LU51"/>
<evidence type="ECO:0000313" key="3">
    <source>
        <dbReference type="EMBL" id="GGT53801.1"/>
    </source>
</evidence>
<evidence type="ECO:0000256" key="1">
    <source>
        <dbReference type="SAM" id="MobiDB-lite"/>
    </source>
</evidence>
<keyword evidence="2" id="KW-0472">Membrane</keyword>
<keyword evidence="4" id="KW-1185">Reference proteome</keyword>
<feature type="transmembrane region" description="Helical" evidence="2">
    <location>
        <begin position="58"/>
        <end position="81"/>
    </location>
</feature>
<accession>A0A918LU51</accession>
<name>A0A918LU51_9ACTN</name>
<keyword evidence="2" id="KW-0812">Transmembrane</keyword>